<evidence type="ECO:0000313" key="4">
    <source>
        <dbReference type="EMBL" id="KAK2639743.1"/>
    </source>
</evidence>
<gene>
    <name evidence="4" type="ORF">Ddye_027538</name>
</gene>
<evidence type="ECO:0000256" key="3">
    <source>
        <dbReference type="ARBA" id="ARBA00022679"/>
    </source>
</evidence>
<dbReference type="EMBL" id="JANJYI010000008">
    <property type="protein sequence ID" value="KAK2639743.1"/>
    <property type="molecule type" value="Genomic_DNA"/>
</dbReference>
<organism evidence="4 5">
    <name type="scientific">Dipteronia dyeriana</name>
    <dbReference type="NCBI Taxonomy" id="168575"/>
    <lineage>
        <taxon>Eukaryota</taxon>
        <taxon>Viridiplantae</taxon>
        <taxon>Streptophyta</taxon>
        <taxon>Embryophyta</taxon>
        <taxon>Tracheophyta</taxon>
        <taxon>Spermatophyta</taxon>
        <taxon>Magnoliopsida</taxon>
        <taxon>eudicotyledons</taxon>
        <taxon>Gunneridae</taxon>
        <taxon>Pentapetalae</taxon>
        <taxon>rosids</taxon>
        <taxon>malvids</taxon>
        <taxon>Sapindales</taxon>
        <taxon>Sapindaceae</taxon>
        <taxon>Hippocastanoideae</taxon>
        <taxon>Acereae</taxon>
        <taxon>Dipteronia</taxon>
    </lineage>
</organism>
<keyword evidence="5" id="KW-1185">Reference proteome</keyword>
<proteinExistence type="inferred from homology"/>
<accession>A0AAD9TQ41</accession>
<evidence type="ECO:0000256" key="2">
    <source>
        <dbReference type="ARBA" id="ARBA00022676"/>
    </source>
</evidence>
<dbReference type="Pfam" id="PF00201">
    <property type="entry name" value="UDPGT"/>
    <property type="match status" value="1"/>
</dbReference>
<keyword evidence="2" id="KW-0328">Glycosyltransferase</keyword>
<dbReference type="InterPro" id="IPR002213">
    <property type="entry name" value="UDP_glucos_trans"/>
</dbReference>
<keyword evidence="3" id="KW-0808">Transferase</keyword>
<comment type="similarity">
    <text evidence="1">Belongs to the UDP-glycosyltransferase family.</text>
</comment>
<name>A0AAD9TQ41_9ROSI</name>
<dbReference type="Proteomes" id="UP001280121">
    <property type="component" value="Unassembled WGS sequence"/>
</dbReference>
<comment type="caution">
    <text evidence="4">The sequence shown here is derived from an EMBL/GenBank/DDBJ whole genome shotgun (WGS) entry which is preliminary data.</text>
</comment>
<dbReference type="PANTHER" id="PTHR48047:SF237">
    <property type="entry name" value="UDP-GLYCOSYLTRANSFERASE 73C3-LIKE"/>
    <property type="match status" value="1"/>
</dbReference>
<dbReference type="GO" id="GO:0035251">
    <property type="term" value="F:UDP-glucosyltransferase activity"/>
    <property type="evidence" value="ECO:0007669"/>
    <property type="project" value="TreeGrafter"/>
</dbReference>
<evidence type="ECO:0000313" key="5">
    <source>
        <dbReference type="Proteomes" id="UP001280121"/>
    </source>
</evidence>
<protein>
    <submittedName>
        <fullName evidence="4">Uncharacterized protein</fullName>
    </submittedName>
</protein>
<dbReference type="SUPFAM" id="SSF53756">
    <property type="entry name" value="UDP-Glycosyltransferase/glycogen phosphorylase"/>
    <property type="match status" value="1"/>
</dbReference>
<dbReference type="Gene3D" id="3.40.50.2000">
    <property type="entry name" value="Glycogen Phosphorylase B"/>
    <property type="match status" value="1"/>
</dbReference>
<dbReference type="AlphaFoldDB" id="A0AAD9TQ41"/>
<reference evidence="4" key="1">
    <citation type="journal article" date="2023" name="Plant J.">
        <title>Genome sequences and population genomics provide insights into the demographic history, inbreeding, and mutation load of two 'living fossil' tree species of Dipteronia.</title>
        <authorList>
            <person name="Feng Y."/>
            <person name="Comes H.P."/>
            <person name="Chen J."/>
            <person name="Zhu S."/>
            <person name="Lu R."/>
            <person name="Zhang X."/>
            <person name="Li P."/>
            <person name="Qiu J."/>
            <person name="Olsen K.M."/>
            <person name="Qiu Y."/>
        </authorList>
    </citation>
    <scope>NUCLEOTIDE SEQUENCE</scope>
    <source>
        <strain evidence="4">KIB01</strain>
    </source>
</reference>
<sequence>MEIQSSLHKALIDYFKKTLEVSSGGVGLIQQSTPGSSGKSFTSCCTLLQIIIIMNSTICIKKRKPTREGKETESLESWQWQLLKMRGYFNLNIALVLEDIMNQVLILSHPSIGGFLTHYSWNSTLERVPTRVPLITCPLFAEQFINEKLVVEVLGIGASVGVEAAVT</sequence>
<evidence type="ECO:0000256" key="1">
    <source>
        <dbReference type="ARBA" id="ARBA00009995"/>
    </source>
</evidence>
<dbReference type="PANTHER" id="PTHR48047">
    <property type="entry name" value="GLYCOSYLTRANSFERASE"/>
    <property type="match status" value="1"/>
</dbReference>